<keyword evidence="7" id="KW-0460">Magnesium</keyword>
<evidence type="ECO:0000256" key="7">
    <source>
        <dbReference type="HAMAP-Rule" id="MF_01113"/>
    </source>
</evidence>
<keyword evidence="7" id="KW-0808">Transferase</keyword>
<dbReference type="Gene3D" id="3.40.1170.60">
    <property type="match status" value="1"/>
</dbReference>
<dbReference type="EC" id="2.7.7.7" evidence="7"/>
<comment type="subcellular location">
    <subcellularLocation>
        <location evidence="7">Cytoplasm</location>
    </subcellularLocation>
</comment>
<dbReference type="InterPro" id="IPR036775">
    <property type="entry name" value="DNA_pol_Y-fam_lit_finger_sf"/>
</dbReference>
<keyword evidence="3 7" id="KW-0515">Mutator protein</keyword>
<keyword evidence="7" id="KW-0479">Metal-binding</keyword>
<evidence type="ECO:0000256" key="4">
    <source>
        <dbReference type="ARBA" id="ARBA00022932"/>
    </source>
</evidence>
<keyword evidence="7" id="KW-0238">DNA-binding</keyword>
<feature type="binding site" evidence="7">
    <location>
        <position position="134"/>
    </location>
    <ligand>
        <name>Mg(2+)</name>
        <dbReference type="ChEBI" id="CHEBI:18420"/>
    </ligand>
</feature>
<accession>A0ABQ5VX39</accession>
<dbReference type="InterPro" id="IPR043128">
    <property type="entry name" value="Rev_trsase/Diguanyl_cyclase"/>
</dbReference>
<comment type="cofactor">
    <cofactor evidence="7">
        <name>Mg(2+)</name>
        <dbReference type="ChEBI" id="CHEBI:18420"/>
    </cofactor>
    <text evidence="7">Binds 2 magnesium ions per subunit.</text>
</comment>
<dbReference type="InterPro" id="IPR050116">
    <property type="entry name" value="DNA_polymerase-Y"/>
</dbReference>
<dbReference type="Gene3D" id="3.30.1490.100">
    <property type="entry name" value="DNA polymerase, Y-family, little finger domain"/>
    <property type="match status" value="1"/>
</dbReference>
<name>A0ABQ5VX39_9RHOB</name>
<evidence type="ECO:0000256" key="3">
    <source>
        <dbReference type="ARBA" id="ARBA00022457"/>
    </source>
</evidence>
<evidence type="ECO:0000256" key="5">
    <source>
        <dbReference type="ARBA" id="ARBA00025589"/>
    </source>
</evidence>
<reference evidence="11" key="1">
    <citation type="journal article" date="2019" name="Int. J. Syst. Evol. Microbiol.">
        <title>The Global Catalogue of Microorganisms (GCM) 10K type strain sequencing project: providing services to taxonomists for standard genome sequencing and annotation.</title>
        <authorList>
            <consortium name="The Broad Institute Genomics Platform"/>
            <consortium name="The Broad Institute Genome Sequencing Center for Infectious Disease"/>
            <person name="Wu L."/>
            <person name="Ma J."/>
        </authorList>
    </citation>
    <scope>NUCLEOTIDE SEQUENCE [LARGE SCALE GENOMIC DNA]</scope>
    <source>
        <strain evidence="11">NBRC 110140</strain>
    </source>
</reference>
<dbReference type="CDD" id="cd03586">
    <property type="entry name" value="PolY_Pol_IV_kappa"/>
    <property type="match status" value="1"/>
</dbReference>
<protein>
    <recommendedName>
        <fullName evidence="7">DNA polymerase IV</fullName>
        <shortName evidence="7">Pol IV</shortName>
        <ecNumber evidence="7">2.7.7.7</ecNumber>
    </recommendedName>
</protein>
<feature type="active site" evidence="7">
    <location>
        <position position="135"/>
    </location>
</feature>
<dbReference type="EMBL" id="BSNN01000004">
    <property type="protein sequence ID" value="GLQ35774.1"/>
    <property type="molecule type" value="Genomic_DNA"/>
</dbReference>
<evidence type="ECO:0000313" key="11">
    <source>
        <dbReference type="Proteomes" id="UP001156694"/>
    </source>
</evidence>
<dbReference type="Gene3D" id="1.10.150.20">
    <property type="entry name" value="5' to 3' exonuclease, C-terminal subdomain"/>
    <property type="match status" value="1"/>
</dbReference>
<dbReference type="NCBIfam" id="NF002751">
    <property type="entry name" value="PRK02794.1"/>
    <property type="match status" value="1"/>
</dbReference>
<dbReference type="InterPro" id="IPR043502">
    <property type="entry name" value="DNA/RNA_pol_sf"/>
</dbReference>
<evidence type="ECO:0000313" key="10">
    <source>
        <dbReference type="EMBL" id="GLQ35774.1"/>
    </source>
</evidence>
<comment type="catalytic activity">
    <reaction evidence="6 7">
        <text>DNA(n) + a 2'-deoxyribonucleoside 5'-triphosphate = DNA(n+1) + diphosphate</text>
        <dbReference type="Rhea" id="RHEA:22508"/>
        <dbReference type="Rhea" id="RHEA-COMP:17339"/>
        <dbReference type="Rhea" id="RHEA-COMP:17340"/>
        <dbReference type="ChEBI" id="CHEBI:33019"/>
        <dbReference type="ChEBI" id="CHEBI:61560"/>
        <dbReference type="ChEBI" id="CHEBI:173112"/>
        <dbReference type="EC" id="2.7.7.7"/>
    </reaction>
</comment>
<feature type="compositionally biased region" description="Basic and acidic residues" evidence="8">
    <location>
        <begin position="387"/>
        <end position="398"/>
    </location>
</feature>
<feature type="site" description="Substrate discrimination" evidence="7">
    <location>
        <position position="46"/>
    </location>
</feature>
<dbReference type="PROSITE" id="PS50173">
    <property type="entry name" value="UMUC"/>
    <property type="match status" value="1"/>
</dbReference>
<dbReference type="RefSeq" id="WP_284378659.1">
    <property type="nucleotide sequence ID" value="NZ_BSNN01000004.1"/>
</dbReference>
<feature type="domain" description="UmuC" evidence="9">
    <location>
        <begin position="37"/>
        <end position="217"/>
    </location>
</feature>
<evidence type="ECO:0000256" key="1">
    <source>
        <dbReference type="ARBA" id="ARBA00010945"/>
    </source>
</evidence>
<dbReference type="Proteomes" id="UP001156694">
    <property type="component" value="Unassembled WGS sequence"/>
</dbReference>
<proteinExistence type="inferred from homology"/>
<dbReference type="Gene3D" id="3.30.70.270">
    <property type="match status" value="1"/>
</dbReference>
<dbReference type="SUPFAM" id="SSF56672">
    <property type="entry name" value="DNA/RNA polymerases"/>
    <property type="match status" value="1"/>
</dbReference>
<dbReference type="InterPro" id="IPR001126">
    <property type="entry name" value="UmuC"/>
</dbReference>
<dbReference type="Pfam" id="PF00817">
    <property type="entry name" value="IMS"/>
    <property type="match status" value="1"/>
</dbReference>
<evidence type="ECO:0000256" key="2">
    <source>
        <dbReference type="ARBA" id="ARBA00011245"/>
    </source>
</evidence>
<dbReference type="InterPro" id="IPR022880">
    <property type="entry name" value="DNApol_IV"/>
</dbReference>
<feature type="compositionally biased region" description="Polar residues" evidence="8">
    <location>
        <begin position="372"/>
        <end position="386"/>
    </location>
</feature>
<keyword evidence="7" id="KW-0235">DNA replication</keyword>
<dbReference type="Pfam" id="PF11799">
    <property type="entry name" value="IMS_C"/>
    <property type="match status" value="1"/>
</dbReference>
<dbReference type="HAMAP" id="MF_01113">
    <property type="entry name" value="DNApol_IV"/>
    <property type="match status" value="1"/>
</dbReference>
<dbReference type="PANTHER" id="PTHR11076">
    <property type="entry name" value="DNA REPAIR POLYMERASE UMUC / TRANSFERASE FAMILY MEMBER"/>
    <property type="match status" value="1"/>
</dbReference>
<keyword evidence="7" id="KW-0963">Cytoplasm</keyword>
<comment type="caution">
    <text evidence="10">The sequence shown here is derived from an EMBL/GenBank/DDBJ whole genome shotgun (WGS) entry which is preliminary data.</text>
</comment>
<feature type="region of interest" description="Disordered" evidence="8">
    <location>
        <begin position="372"/>
        <end position="398"/>
    </location>
</feature>
<comment type="similarity">
    <text evidence="1 7">Belongs to the DNA polymerase type-Y family.</text>
</comment>
<sequence>MSTICRDCLTTVPHARRCAACGSPRLLSHPELFDLPIAHMDCDAFFASVEKRDNPELRDKPVIIGGGKRGVVSTACYVARIRGVRSAMPTFQAKRLCPDAVFVAPRMQAYVEASRQIRSLMDELSPNIEPLSLDEAFIDLTGTEKLHGEAPALSMARLVKRMEEELGLSGSVGLSYNKFLAKMASDLDKPRGFSVIGQQGITEYLAPLPVKLIWGVGKVAQKTLEQDGIRTFGDIQRRERTDLAKRYQSMGDRLWHLARGLDYRHVSPRAPVKSISKETTFPEDINDIDRLDGHLWRLAEQVSASAKTKGYIGKVVTLKVKRANFQSLTRRRTQHSATQSAEAIYREARHLLNDVIDQAPFRLIGTGISNLQNADNSSQESDMLETQDSKKSEVERATDAIKQRFGKDAIKKGRALR</sequence>
<organism evidence="10 11">
    <name type="scientific">Amylibacter marinus</name>
    <dbReference type="NCBI Taxonomy" id="1475483"/>
    <lineage>
        <taxon>Bacteria</taxon>
        <taxon>Pseudomonadati</taxon>
        <taxon>Pseudomonadota</taxon>
        <taxon>Alphaproteobacteria</taxon>
        <taxon>Rhodobacterales</taxon>
        <taxon>Paracoccaceae</taxon>
        <taxon>Amylibacter</taxon>
    </lineage>
</organism>
<keyword evidence="7" id="KW-0234">DNA repair</keyword>
<keyword evidence="7" id="KW-0548">Nucleotidyltransferase</keyword>
<feature type="binding site" evidence="7">
    <location>
        <position position="41"/>
    </location>
    <ligand>
        <name>Mg(2+)</name>
        <dbReference type="ChEBI" id="CHEBI:18420"/>
    </ligand>
</feature>
<comment type="function">
    <text evidence="5 7">Poorly processive, error-prone DNA polymerase involved in untargeted mutagenesis. Copies undamaged DNA at stalled replication forks, which arise in vivo from mismatched or misaligned primer ends. These misaligned primers can be extended by PolIV. Exhibits no 3'-5' exonuclease (proofreading) activity. May be involved in translesional synthesis, in conjunction with the beta clamp from PolIII.</text>
</comment>
<keyword evidence="7" id="KW-0227">DNA damage</keyword>
<keyword evidence="4 7" id="KW-0239">DNA-directed DNA polymerase</keyword>
<evidence type="ECO:0000259" key="9">
    <source>
        <dbReference type="PROSITE" id="PS50173"/>
    </source>
</evidence>
<dbReference type="InterPro" id="IPR017961">
    <property type="entry name" value="DNA_pol_Y-fam_little_finger"/>
</dbReference>
<keyword evidence="11" id="KW-1185">Reference proteome</keyword>
<dbReference type="PANTHER" id="PTHR11076:SF33">
    <property type="entry name" value="DNA POLYMERASE KAPPA"/>
    <property type="match status" value="1"/>
</dbReference>
<evidence type="ECO:0000256" key="8">
    <source>
        <dbReference type="SAM" id="MobiDB-lite"/>
    </source>
</evidence>
<comment type="subunit">
    <text evidence="2 7">Monomer.</text>
</comment>
<gene>
    <name evidence="7 10" type="primary">dinB</name>
    <name evidence="10" type="ORF">GCM10007939_20570</name>
</gene>
<dbReference type="NCBIfam" id="NF002677">
    <property type="entry name" value="PRK02406.1"/>
    <property type="match status" value="1"/>
</dbReference>
<evidence type="ECO:0000256" key="6">
    <source>
        <dbReference type="ARBA" id="ARBA00049244"/>
    </source>
</evidence>
<dbReference type="SUPFAM" id="SSF100879">
    <property type="entry name" value="Lesion bypass DNA polymerase (Y-family), little finger domain"/>
    <property type="match status" value="1"/>
</dbReference>